<feature type="compositionally biased region" description="Basic and acidic residues" evidence="1">
    <location>
        <begin position="375"/>
        <end position="402"/>
    </location>
</feature>
<dbReference type="SUPFAM" id="SSF48452">
    <property type="entry name" value="TPR-like"/>
    <property type="match status" value="1"/>
</dbReference>
<dbReference type="EMBL" id="KV581192">
    <property type="protein sequence ID" value="OPL33890.1"/>
    <property type="molecule type" value="Genomic_DNA"/>
</dbReference>
<keyword evidence="3" id="KW-1185">Reference proteome</keyword>
<dbReference type="Gene3D" id="1.25.40.20">
    <property type="entry name" value="Ankyrin repeat-containing domain"/>
    <property type="match status" value="2"/>
</dbReference>
<evidence type="ECO:0000313" key="3">
    <source>
        <dbReference type="Proteomes" id="UP000266721"/>
    </source>
</evidence>
<feature type="non-terminal residue" evidence="2">
    <location>
        <position position="1"/>
    </location>
</feature>
<gene>
    <name evidence="2" type="ORF">AM593_06299</name>
</gene>
<accession>A0A3L5TVF7</accession>
<feature type="compositionally biased region" description="Basic and acidic residues" evidence="1">
    <location>
        <begin position="359"/>
        <end position="368"/>
    </location>
</feature>
<dbReference type="AlphaFoldDB" id="A0A3L5TVF7"/>
<dbReference type="Gene3D" id="1.25.40.10">
    <property type="entry name" value="Tetratricopeptide repeat domain"/>
    <property type="match status" value="1"/>
</dbReference>
<proteinExistence type="predicted"/>
<dbReference type="InterPro" id="IPR036770">
    <property type="entry name" value="Ankyrin_rpt-contain_sf"/>
</dbReference>
<reference evidence="2 3" key="1">
    <citation type="journal article" date="2016" name="PLoS ONE">
        <title>A First Insight into the Genome of the Filter-Feeder Mussel Mytilus galloprovincialis.</title>
        <authorList>
            <person name="Murgarella M."/>
            <person name="Puiu D."/>
            <person name="Novoa B."/>
            <person name="Figueras A."/>
            <person name="Posada D."/>
            <person name="Canchaya C."/>
        </authorList>
    </citation>
    <scope>NUCLEOTIDE SEQUENCE [LARGE SCALE GENOMIC DNA]</scope>
    <source>
        <tissue evidence="2">Muscle</tissue>
    </source>
</reference>
<feature type="region of interest" description="Disordered" evidence="1">
    <location>
        <begin position="356"/>
        <end position="402"/>
    </location>
</feature>
<evidence type="ECO:0000313" key="2">
    <source>
        <dbReference type="EMBL" id="OPL33890.1"/>
    </source>
</evidence>
<sequence length="795" mass="90793">MIIYHSGDVDGLKTKAQLIQKVEEEMIKKDYTTALEACYRALSTFDLDRMFEFDIVNTELSCLLRNLSDCHLHLGDIQAAINAAGDSVKYNQTCYKAHYMLGNALLVNKSFQPAFATFVNALVNHCNSRTTTDISTIVEILKKICLTFMRLDKQSRLVDIQAAIPVPMTYSVWVHVLYGFILEKNLVAANFINKFMLTLKPDNQKMDFNLKPLCDIEVLEKFPECMHFIAYLLRCGCIYTALSTQEGDTFINAAVRMTFFTGIPEVLNILCHCLQAGQHSNITDREGNSCLHIAAAQKIEKPVIARHEVIQLLMTTHISPFLKNKDGKYAIDLLHKEDKRSRKFLQKHMKIMAAAKDVNNPDHHDRESSPATPKITEHDALLKQKQPTDERMKNDDRQNDTVEDKCNTCQETFDRCKACILEKPSLALKDLSKLIKSKHRHKQIEEASVVLIADFLAESKDIDIPDDLFKIPQKLFTKIVQNLVDQEKWKQIYELVTKHNIVHGTTSLAGFASEIRTEILISQLIKDFPNEKSSKLIEEIVNCFLRNGGTVEPGGAICIRHAVARQWYQLINTLICYHNCDPQHLSLDSCSTPVHSALILGLQKDPGNFSVLRKCFELYAKNPNKYGRLDHKQKNRNGDTLFHLVAKEPFNPKLKQVAELLKQKHVPCKEQNKDGKLPLDYLKASDPRYKILHKAVEYDTIQLKTAEKQKKSNDEHSINKQIVAIKKNPLVVNMERKKDELKQNDKIIDSKPIKQHKITTESYLSQIEKQIDSITPKGFILEPSSVDMCKEINMN</sequence>
<name>A0A3L5TVF7_MYTGA</name>
<dbReference type="Proteomes" id="UP000266721">
    <property type="component" value="Unassembled WGS sequence"/>
</dbReference>
<organism evidence="2 3">
    <name type="scientific">Mytilus galloprovincialis</name>
    <name type="common">Mediterranean mussel</name>
    <dbReference type="NCBI Taxonomy" id="29158"/>
    <lineage>
        <taxon>Eukaryota</taxon>
        <taxon>Metazoa</taxon>
        <taxon>Spiralia</taxon>
        <taxon>Lophotrochozoa</taxon>
        <taxon>Mollusca</taxon>
        <taxon>Bivalvia</taxon>
        <taxon>Autobranchia</taxon>
        <taxon>Pteriomorphia</taxon>
        <taxon>Mytilida</taxon>
        <taxon>Mytiloidea</taxon>
        <taxon>Mytilidae</taxon>
        <taxon>Mytilinae</taxon>
        <taxon>Mytilus</taxon>
    </lineage>
</organism>
<comment type="caution">
    <text evidence="2">The sequence shown here is derived from an EMBL/GenBank/DDBJ whole genome shotgun (WGS) entry which is preliminary data.</text>
</comment>
<protein>
    <submittedName>
        <fullName evidence="2">Uncharacterized protein</fullName>
    </submittedName>
</protein>
<dbReference type="SUPFAM" id="SSF48403">
    <property type="entry name" value="Ankyrin repeat"/>
    <property type="match status" value="2"/>
</dbReference>
<dbReference type="InterPro" id="IPR011990">
    <property type="entry name" value="TPR-like_helical_dom_sf"/>
</dbReference>
<evidence type="ECO:0000256" key="1">
    <source>
        <dbReference type="SAM" id="MobiDB-lite"/>
    </source>
</evidence>